<protein>
    <recommendedName>
        <fullName evidence="3">Phosphoesterase</fullName>
    </recommendedName>
</protein>
<evidence type="ECO:0008006" key="3">
    <source>
        <dbReference type="Google" id="ProtNLM"/>
    </source>
</evidence>
<sequence>MAIQKISDEQFIAEREAGKTLRQISQEYGMNIRTVEQRSSNLAKRGHGHGNKAVAKYVPDGFAVKGTSTMIDAEGNEKIRWVKTSIDNERLEVLMEQAREAFCSELPKADVVIHSGNEVNSELMTLYPIFDIHIGMMAHRHESGENYDTNTAEKLMWSYFDHAISVSPASEKAVILVGGDFLHSDGLEAVTPASGHCLDQDSRYAKLVYVAIRSIRGAVGKMLKKHKNVEIQIIEGNHDQSGMIWLRAAMAAFYEDESRVFVDTSPAIMHKTRFGSTLLGYTHGHTMKKAEGRLAAMATDYRKDFGECEFVYCHSGHFHHATVTECTLGIDEVHPALASKDAYAARGGWRSYRQAAAIIYHKDFGEVGRHIYRPGM</sequence>
<dbReference type="SUPFAM" id="SSF56300">
    <property type="entry name" value="Metallo-dependent phosphatases"/>
    <property type="match status" value="1"/>
</dbReference>
<gene>
    <name evidence="1" type="ORF">ESCO41_00011</name>
</gene>
<dbReference type="InterPro" id="IPR029052">
    <property type="entry name" value="Metallo-depent_PP-like"/>
</dbReference>
<keyword evidence="2" id="KW-1185">Reference proteome</keyword>
<proteinExistence type="predicted"/>
<dbReference type="Proteomes" id="UP000222601">
    <property type="component" value="Segment"/>
</dbReference>
<name>A0A1U9WR51_9CAUD</name>
<evidence type="ECO:0000313" key="1">
    <source>
        <dbReference type="EMBL" id="AQY55318.1"/>
    </source>
</evidence>
<reference evidence="1" key="1">
    <citation type="submission" date="2017-02" db="EMBL/GenBank/DDBJ databases">
        <title>Characterization of a new coliphage vB_EcoS_ESCO41.</title>
        <authorList>
            <person name="Trotereau A."/>
            <person name="Schouler C."/>
        </authorList>
    </citation>
    <scope>NUCLEOTIDE SEQUENCE [LARGE SCALE GENOMIC DNA]</scope>
</reference>
<dbReference type="EMBL" id="KY619305">
    <property type="protein sequence ID" value="AQY55318.1"/>
    <property type="molecule type" value="Genomic_DNA"/>
</dbReference>
<organism evidence="1">
    <name type="scientific">Escherichia phage vB_EcoS_ESCO41</name>
    <dbReference type="NCBI Taxonomy" id="2496547"/>
    <lineage>
        <taxon>Viruses</taxon>
        <taxon>Duplodnaviria</taxon>
        <taxon>Heunggongvirae</taxon>
        <taxon>Uroviricota</taxon>
        <taxon>Caudoviricetes</taxon>
        <taxon>Drexlerviridae</taxon>
        <taxon>Nouzillyvirus</taxon>
        <taxon>Nouzillyvirus ESCO41</taxon>
    </lineage>
</organism>
<accession>A0A1U9WR51</accession>
<evidence type="ECO:0000313" key="2">
    <source>
        <dbReference type="Proteomes" id="UP000222601"/>
    </source>
</evidence>